<dbReference type="PANTHER" id="PTHR11669">
    <property type="entry name" value="REPLICATION FACTOR C / DNA POLYMERASE III GAMMA-TAU SUBUNIT"/>
    <property type="match status" value="1"/>
</dbReference>
<dbReference type="InterPro" id="IPR050238">
    <property type="entry name" value="DNA_Rep/Repair_Clamp_Loader"/>
</dbReference>
<dbReference type="VEuPathDB" id="MicrosporidiaDB:DI09_63p40"/>
<dbReference type="GO" id="GO:0005663">
    <property type="term" value="C:DNA replication factor C complex"/>
    <property type="evidence" value="ECO:0007669"/>
    <property type="project" value="TreeGrafter"/>
</dbReference>
<dbReference type="CDD" id="cd18140">
    <property type="entry name" value="HLD_clamp_RFC"/>
    <property type="match status" value="1"/>
</dbReference>
<dbReference type="RefSeq" id="XP_013237027.1">
    <property type="nucleotide sequence ID" value="XM_013381573.1"/>
</dbReference>
<dbReference type="GO" id="GO:0006261">
    <property type="term" value="P:DNA-templated DNA replication"/>
    <property type="evidence" value="ECO:0007669"/>
    <property type="project" value="TreeGrafter"/>
</dbReference>
<dbReference type="AlphaFoldDB" id="A0A098VNN3"/>
<dbReference type="HOGENOM" id="CLU_042324_1_1_1"/>
<dbReference type="Gene3D" id="3.40.50.300">
    <property type="entry name" value="P-loop containing nucleotide triphosphate hydrolases"/>
    <property type="match status" value="1"/>
</dbReference>
<name>A0A098VNN3_9MICR</name>
<dbReference type="InterPro" id="IPR003959">
    <property type="entry name" value="ATPase_AAA_core"/>
</dbReference>
<reference evidence="6 7" key="1">
    <citation type="submission" date="2014-04" db="EMBL/GenBank/DDBJ databases">
        <title>A new species of microsporidia sheds light on the evolution of extreme parasitism.</title>
        <authorList>
            <person name="Haag K.L."/>
            <person name="James T.Y."/>
            <person name="Larsson R."/>
            <person name="Schaer T.M."/>
            <person name="Refardt D."/>
            <person name="Pombert J.-F."/>
            <person name="Ebert D."/>
        </authorList>
    </citation>
    <scope>NUCLEOTIDE SEQUENCE [LARGE SCALE GENOMIC DNA]</scope>
    <source>
        <strain evidence="6 7">UGP3</strain>
        <tissue evidence="6">Spores</tissue>
    </source>
</reference>
<organism evidence="6 7">
    <name type="scientific">Mitosporidium daphniae</name>
    <dbReference type="NCBI Taxonomy" id="1485682"/>
    <lineage>
        <taxon>Eukaryota</taxon>
        <taxon>Fungi</taxon>
        <taxon>Fungi incertae sedis</taxon>
        <taxon>Microsporidia</taxon>
        <taxon>Mitosporidium</taxon>
    </lineage>
</organism>
<dbReference type="GO" id="GO:0005634">
    <property type="term" value="C:nucleus"/>
    <property type="evidence" value="ECO:0007669"/>
    <property type="project" value="TreeGrafter"/>
</dbReference>
<dbReference type="GO" id="GO:0005524">
    <property type="term" value="F:ATP binding"/>
    <property type="evidence" value="ECO:0007669"/>
    <property type="project" value="UniProtKB-KW"/>
</dbReference>
<evidence type="ECO:0000256" key="3">
    <source>
        <dbReference type="ARBA" id="ARBA00022741"/>
    </source>
</evidence>
<evidence type="ECO:0000313" key="6">
    <source>
        <dbReference type="EMBL" id="KGG50580.1"/>
    </source>
</evidence>
<dbReference type="FunFam" id="3.40.50.300:FF:000952">
    <property type="entry name" value="Replication factor C subunit 2"/>
    <property type="match status" value="1"/>
</dbReference>
<dbReference type="InterPro" id="IPR047854">
    <property type="entry name" value="RFC_lid"/>
</dbReference>
<dbReference type="InterPro" id="IPR003593">
    <property type="entry name" value="AAA+_ATPase"/>
</dbReference>
<dbReference type="GO" id="GO:0003689">
    <property type="term" value="F:DNA clamp loader activity"/>
    <property type="evidence" value="ECO:0007669"/>
    <property type="project" value="TreeGrafter"/>
</dbReference>
<dbReference type="SUPFAM" id="SSF52540">
    <property type="entry name" value="P-loop containing nucleoside triphosphate hydrolases"/>
    <property type="match status" value="1"/>
</dbReference>
<evidence type="ECO:0000259" key="5">
    <source>
        <dbReference type="SMART" id="SM00382"/>
    </source>
</evidence>
<dbReference type="GO" id="GO:0016887">
    <property type="term" value="F:ATP hydrolysis activity"/>
    <property type="evidence" value="ECO:0007669"/>
    <property type="project" value="InterPro"/>
</dbReference>
<dbReference type="GeneID" id="25260532"/>
<gene>
    <name evidence="6" type="ORF">DI09_63p40</name>
</gene>
<dbReference type="Pfam" id="PF21960">
    <property type="entry name" value="RCF1-5-like_lid"/>
    <property type="match status" value="1"/>
</dbReference>
<evidence type="ECO:0000256" key="1">
    <source>
        <dbReference type="ARBA" id="ARBA00005378"/>
    </source>
</evidence>
<dbReference type="Proteomes" id="UP000029725">
    <property type="component" value="Unassembled WGS sequence"/>
</dbReference>
<evidence type="ECO:0000256" key="4">
    <source>
        <dbReference type="ARBA" id="ARBA00022840"/>
    </source>
</evidence>
<keyword evidence="7" id="KW-1185">Reference proteome</keyword>
<dbReference type="GO" id="GO:0006281">
    <property type="term" value="P:DNA repair"/>
    <property type="evidence" value="ECO:0007669"/>
    <property type="project" value="TreeGrafter"/>
</dbReference>
<keyword evidence="3" id="KW-0547">Nucleotide-binding</keyword>
<evidence type="ECO:0000256" key="2">
    <source>
        <dbReference type="ARBA" id="ARBA00022705"/>
    </source>
</evidence>
<sequence length="248" mass="27835">MLNEIISRPKSLGEIASQEEVVALLRRSIVSGDLPHLLLYGPPGTGKTSTVLALAREENAYRQRILELNASDERGIGVVREKIKSFAKTLINSPPFFKLIILDEADCMTYDAQAALRRIIEAYSSTTRFCILCNYVHKIIEPLISRCAKFRFKAIDKASAVKRLQFICNEENIQCADEGLEFLIDRSFGDLRKAINYLQNIKRFIGTNGIAIESLKEMTGVLHAIYSFSVGASEQSDRWVSLCSAIWP</sequence>
<dbReference type="Pfam" id="PF00004">
    <property type="entry name" value="AAA"/>
    <property type="match status" value="1"/>
</dbReference>
<protein>
    <recommendedName>
        <fullName evidence="5">AAA+ ATPase domain-containing protein</fullName>
    </recommendedName>
</protein>
<dbReference type="SMART" id="SM00382">
    <property type="entry name" value="AAA"/>
    <property type="match status" value="1"/>
</dbReference>
<accession>A0A098VNN3</accession>
<keyword evidence="2" id="KW-0235">DNA replication</keyword>
<dbReference type="InterPro" id="IPR027417">
    <property type="entry name" value="P-loop_NTPase"/>
</dbReference>
<comment type="caution">
    <text evidence="6">The sequence shown here is derived from an EMBL/GenBank/DDBJ whole genome shotgun (WGS) entry which is preliminary data.</text>
</comment>
<dbReference type="Gene3D" id="1.10.8.60">
    <property type="match status" value="1"/>
</dbReference>
<dbReference type="OrthoDB" id="4199794at2759"/>
<dbReference type="EMBL" id="JMKJ01000572">
    <property type="protein sequence ID" value="KGG50580.1"/>
    <property type="molecule type" value="Genomic_DNA"/>
</dbReference>
<dbReference type="CDD" id="cd00009">
    <property type="entry name" value="AAA"/>
    <property type="match status" value="1"/>
</dbReference>
<feature type="domain" description="AAA+ ATPase" evidence="5">
    <location>
        <begin position="33"/>
        <end position="156"/>
    </location>
</feature>
<keyword evidence="4" id="KW-0067">ATP-binding</keyword>
<proteinExistence type="inferred from homology"/>
<comment type="similarity">
    <text evidence="1">Belongs to the activator 1 small subunits family.</text>
</comment>
<evidence type="ECO:0000313" key="7">
    <source>
        <dbReference type="Proteomes" id="UP000029725"/>
    </source>
</evidence>
<dbReference type="PANTHER" id="PTHR11669:SF20">
    <property type="entry name" value="REPLICATION FACTOR C SUBUNIT 4"/>
    <property type="match status" value="1"/>
</dbReference>